<keyword evidence="13" id="KW-0206">Cytoskeleton</keyword>
<evidence type="ECO:0000256" key="15">
    <source>
        <dbReference type="ARBA" id="ARBA00023306"/>
    </source>
</evidence>
<evidence type="ECO:0000256" key="3">
    <source>
        <dbReference type="ARBA" id="ARBA00004629"/>
    </source>
</evidence>
<sequence length="147" mass="15649">MAHGPRPTGLFASSAGQSIRHSSGLPNSSAQHSSILAARVAAKQAELEDLKQLRDVSSALATQMEALSQKLETLRDGAEAVACVMANWENVLRAISMASRRLAQTKDRATESSHQQGDVDISQEPVLPAPLVRIPAEPVETASRNEA</sequence>
<gene>
    <name evidence="19" type="primary">DAD2</name>
    <name evidence="19" type="ORF">PRK78_001061</name>
</gene>
<dbReference type="InterPro" id="IPR013963">
    <property type="entry name" value="DASH_Dad2"/>
</dbReference>
<keyword evidence="14" id="KW-0539">Nucleus</keyword>
<keyword evidence="20" id="KW-1185">Reference proteome</keyword>
<proteinExistence type="inferred from homology"/>
<dbReference type="GO" id="GO:0044732">
    <property type="term" value="C:mitotic spindle pole body"/>
    <property type="evidence" value="ECO:0007669"/>
    <property type="project" value="TreeGrafter"/>
</dbReference>
<accession>A0AAF0IF36</accession>
<dbReference type="GO" id="GO:0000278">
    <property type="term" value="P:mitotic cell cycle"/>
    <property type="evidence" value="ECO:0007669"/>
    <property type="project" value="InterPro"/>
</dbReference>
<organism evidence="19 20">
    <name type="scientific">Emydomyces testavorans</name>
    <dbReference type="NCBI Taxonomy" id="2070801"/>
    <lineage>
        <taxon>Eukaryota</taxon>
        <taxon>Fungi</taxon>
        <taxon>Dikarya</taxon>
        <taxon>Ascomycota</taxon>
        <taxon>Pezizomycotina</taxon>
        <taxon>Eurotiomycetes</taxon>
        <taxon>Eurotiomycetidae</taxon>
        <taxon>Onygenales</taxon>
        <taxon>Nannizziopsiaceae</taxon>
        <taxon>Emydomyces</taxon>
    </lineage>
</organism>
<dbReference type="GO" id="GO:0051301">
    <property type="term" value="P:cell division"/>
    <property type="evidence" value="ECO:0007669"/>
    <property type="project" value="UniProtKB-KW"/>
</dbReference>
<evidence type="ECO:0000313" key="19">
    <source>
        <dbReference type="EMBL" id="WEW55630.1"/>
    </source>
</evidence>
<dbReference type="GO" id="GO:1990023">
    <property type="term" value="C:mitotic spindle midzone"/>
    <property type="evidence" value="ECO:0007669"/>
    <property type="project" value="TreeGrafter"/>
</dbReference>
<name>A0AAF0IF36_9EURO</name>
<evidence type="ECO:0000256" key="18">
    <source>
        <dbReference type="SAM" id="MobiDB-lite"/>
    </source>
</evidence>
<evidence type="ECO:0000256" key="13">
    <source>
        <dbReference type="ARBA" id="ARBA00023212"/>
    </source>
</evidence>
<evidence type="ECO:0000256" key="14">
    <source>
        <dbReference type="ARBA" id="ARBA00023242"/>
    </source>
</evidence>
<evidence type="ECO:0000256" key="17">
    <source>
        <dbReference type="ARBA" id="ARBA00030568"/>
    </source>
</evidence>
<dbReference type="EMBL" id="CP120627">
    <property type="protein sequence ID" value="WEW55630.1"/>
    <property type="molecule type" value="Genomic_DNA"/>
</dbReference>
<evidence type="ECO:0000256" key="5">
    <source>
        <dbReference type="ARBA" id="ARBA00020260"/>
    </source>
</evidence>
<keyword evidence="8" id="KW-0132">Cell division</keyword>
<feature type="region of interest" description="Disordered" evidence="18">
    <location>
        <begin position="1"/>
        <end position="30"/>
    </location>
</feature>
<dbReference type="Pfam" id="PF08654">
    <property type="entry name" value="DASH_Dad2"/>
    <property type="match status" value="1"/>
</dbReference>
<feature type="region of interest" description="Disordered" evidence="18">
    <location>
        <begin position="102"/>
        <end position="147"/>
    </location>
</feature>
<evidence type="ECO:0000256" key="11">
    <source>
        <dbReference type="ARBA" id="ARBA00022829"/>
    </source>
</evidence>
<dbReference type="PANTHER" id="PTHR28036">
    <property type="entry name" value="DASH COMPLEX SUBUNIT DAD2"/>
    <property type="match status" value="1"/>
</dbReference>
<evidence type="ECO:0000256" key="2">
    <source>
        <dbReference type="ARBA" id="ARBA00004186"/>
    </source>
</evidence>
<keyword evidence="10" id="KW-0498">Mitosis</keyword>
<feature type="compositionally biased region" description="Polar residues" evidence="18">
    <location>
        <begin position="14"/>
        <end position="30"/>
    </location>
</feature>
<comment type="subcellular location">
    <subcellularLocation>
        <location evidence="3">Chromosome</location>
        <location evidence="3">Centromere</location>
        <location evidence="3">Kinetochore</location>
    </subcellularLocation>
    <subcellularLocation>
        <location evidence="2">Cytoplasm</location>
        <location evidence="2">Cytoskeleton</location>
        <location evidence="2">Spindle</location>
    </subcellularLocation>
    <subcellularLocation>
        <location evidence="1">Nucleus</location>
    </subcellularLocation>
</comment>
<evidence type="ECO:0000256" key="6">
    <source>
        <dbReference type="ARBA" id="ARBA00022454"/>
    </source>
</evidence>
<evidence type="ECO:0000256" key="9">
    <source>
        <dbReference type="ARBA" id="ARBA00022701"/>
    </source>
</evidence>
<dbReference type="Proteomes" id="UP001219355">
    <property type="component" value="Chromosome 1"/>
</dbReference>
<evidence type="ECO:0000256" key="7">
    <source>
        <dbReference type="ARBA" id="ARBA00022490"/>
    </source>
</evidence>
<evidence type="ECO:0000313" key="20">
    <source>
        <dbReference type="Proteomes" id="UP001219355"/>
    </source>
</evidence>
<keyword evidence="12" id="KW-0995">Kinetochore</keyword>
<protein>
    <recommendedName>
        <fullName evidence="5">DASH complex subunit DAD2</fullName>
    </recommendedName>
    <alternativeName>
        <fullName evidence="17">Outer kinetochore protein DAD2</fullName>
    </alternativeName>
</protein>
<evidence type="ECO:0000256" key="8">
    <source>
        <dbReference type="ARBA" id="ARBA00022618"/>
    </source>
</evidence>
<dbReference type="GO" id="GO:0008608">
    <property type="term" value="P:attachment of spindle microtubules to kinetochore"/>
    <property type="evidence" value="ECO:0007669"/>
    <property type="project" value="TreeGrafter"/>
</dbReference>
<keyword evidence="16" id="KW-0137">Centromere</keyword>
<keyword evidence="7" id="KW-0963">Cytoplasm</keyword>
<comment type="similarity">
    <text evidence="4">Belongs to the DASH complex DAD2 family.</text>
</comment>
<keyword evidence="6" id="KW-0158">Chromosome</keyword>
<reference evidence="19" key="1">
    <citation type="submission" date="2023-03" db="EMBL/GenBank/DDBJ databases">
        <title>Emydomyces testavorans Genome Sequence.</title>
        <authorList>
            <person name="Hoyer L."/>
        </authorList>
    </citation>
    <scope>NUCLEOTIDE SEQUENCE</scope>
    <source>
        <strain evidence="19">16-2883</strain>
    </source>
</reference>
<dbReference type="GO" id="GO:0005874">
    <property type="term" value="C:microtubule"/>
    <property type="evidence" value="ECO:0007669"/>
    <property type="project" value="UniProtKB-KW"/>
</dbReference>
<evidence type="ECO:0000256" key="1">
    <source>
        <dbReference type="ARBA" id="ARBA00004123"/>
    </source>
</evidence>
<keyword evidence="11" id="KW-0159">Chromosome partition</keyword>
<dbReference type="GO" id="GO:0042729">
    <property type="term" value="C:DASH complex"/>
    <property type="evidence" value="ECO:0007669"/>
    <property type="project" value="InterPro"/>
</dbReference>
<dbReference type="PANTHER" id="PTHR28036:SF1">
    <property type="entry name" value="DASH COMPLEX SUBUNIT DAD2"/>
    <property type="match status" value="1"/>
</dbReference>
<keyword evidence="9" id="KW-0493">Microtubule</keyword>
<evidence type="ECO:0000256" key="10">
    <source>
        <dbReference type="ARBA" id="ARBA00022776"/>
    </source>
</evidence>
<evidence type="ECO:0000256" key="16">
    <source>
        <dbReference type="ARBA" id="ARBA00023328"/>
    </source>
</evidence>
<evidence type="ECO:0000256" key="4">
    <source>
        <dbReference type="ARBA" id="ARBA00005501"/>
    </source>
</evidence>
<dbReference type="AlphaFoldDB" id="A0AAF0IF36"/>
<keyword evidence="15" id="KW-0131">Cell cycle</keyword>
<evidence type="ECO:0000256" key="12">
    <source>
        <dbReference type="ARBA" id="ARBA00022838"/>
    </source>
</evidence>